<protein>
    <submittedName>
        <fullName evidence="2">PilZ domain-containing protein</fullName>
    </submittedName>
</protein>
<sequence>MASASPDRRGTPRAKVFEVSLLAIDGREHRAHLLDVSAAGVRVHCRSTLAIGQLLALRAPDLDRRAVVRWVHPDGRAGLEFAARGS</sequence>
<keyword evidence="3" id="KW-1185">Reference proteome</keyword>
<dbReference type="OrthoDB" id="7576798at2"/>
<dbReference type="GO" id="GO:0035438">
    <property type="term" value="F:cyclic-di-GMP binding"/>
    <property type="evidence" value="ECO:0007669"/>
    <property type="project" value="InterPro"/>
</dbReference>
<evidence type="ECO:0000313" key="2">
    <source>
        <dbReference type="EMBL" id="SOB88183.1"/>
    </source>
</evidence>
<proteinExistence type="predicted"/>
<feature type="domain" description="PilZ" evidence="1">
    <location>
        <begin position="7"/>
        <end position="81"/>
    </location>
</feature>
<organism evidence="2 3">
    <name type="scientific">Sphingomonas guangdongensis</name>
    <dbReference type="NCBI Taxonomy" id="1141890"/>
    <lineage>
        <taxon>Bacteria</taxon>
        <taxon>Pseudomonadati</taxon>
        <taxon>Pseudomonadota</taxon>
        <taxon>Alphaproteobacteria</taxon>
        <taxon>Sphingomonadales</taxon>
        <taxon>Sphingomonadaceae</taxon>
        <taxon>Sphingomonas</taxon>
    </lineage>
</organism>
<evidence type="ECO:0000259" key="1">
    <source>
        <dbReference type="Pfam" id="PF07238"/>
    </source>
</evidence>
<dbReference type="Proteomes" id="UP000219494">
    <property type="component" value="Unassembled WGS sequence"/>
</dbReference>
<name>A0A285R250_9SPHN</name>
<gene>
    <name evidence="2" type="ORF">SAMN06297144_3328</name>
</gene>
<dbReference type="InterPro" id="IPR009875">
    <property type="entry name" value="PilZ_domain"/>
</dbReference>
<dbReference type="SUPFAM" id="SSF141371">
    <property type="entry name" value="PilZ domain-like"/>
    <property type="match status" value="1"/>
</dbReference>
<dbReference type="Pfam" id="PF07238">
    <property type="entry name" value="PilZ"/>
    <property type="match status" value="1"/>
</dbReference>
<reference evidence="2 3" key="1">
    <citation type="submission" date="2017-07" db="EMBL/GenBank/DDBJ databases">
        <authorList>
            <person name="Sun Z.S."/>
            <person name="Albrecht U."/>
            <person name="Echele G."/>
            <person name="Lee C.C."/>
        </authorList>
    </citation>
    <scope>NUCLEOTIDE SEQUENCE [LARGE SCALE GENOMIC DNA]</scope>
    <source>
        <strain evidence="2 3">CGMCC 1.12672</strain>
    </source>
</reference>
<evidence type="ECO:0000313" key="3">
    <source>
        <dbReference type="Proteomes" id="UP000219494"/>
    </source>
</evidence>
<dbReference type="EMBL" id="OBMI01000003">
    <property type="protein sequence ID" value="SOB88183.1"/>
    <property type="molecule type" value="Genomic_DNA"/>
</dbReference>
<accession>A0A285R250</accession>
<dbReference type="AlphaFoldDB" id="A0A285R250"/>
<dbReference type="RefSeq" id="WP_097064972.1">
    <property type="nucleotide sequence ID" value="NZ_OBMI01000003.1"/>
</dbReference>